<sequence>MELAECPVCLQSYNGDDTIPRVLGCGHSACESCLLNIPQKYPLTVRCPACTVLVKFPPQGPTFLPKNIELLRLLDPKPKSPLNNSRIDRSVPHFDFLPPSCSHDLYSAWKHYILPNDTLLLLHKSEDEAAVSFGSLKEAARSQSQKVSLVKVASLLSHKADSLFKYTYVGRVIKSLADMREQDRDELASFFRASLYETKFCRILGLWADLEGDCLYLVCQSLNQSLQNLDCLRNGDGLSNNGLSIFATMGMEICEALIALSKQGLIAGCLGFSCFNLDDFGHLYVDLNDILVMGRRVVKSVQQVSCARRRIKNEQVGIVFCDLLKNNVYLGPEVLFELLSKEGIRVDCGEFGYSVEYGSDVWPLACVLIGLLVGKPFTQGLIDCIHPVSTKATEENSLDCLGMYTRWVEKVSSLLKTKLGTEFLCLQQIFCQCLNFDPASRPLLTDVWKCLRELVIKPEFDHMIKLDNVVNMQNKGHCLVLGEICCLPKRNSETQEKYDLSGAENSAGFDIDRVEAVSSVHHLVEGVSEKTYKFIDMQGHLDCVTGLAIGGGFLFSSSFDKSVHVWLLQDFSHIHTFKGHEHKVMAVVYVDEEAPLCISGDSGGGIYVWSISLPLGQQPLKKWNEQKDWRYSGIHAMSVFGKYLYTGSGDKTVKAWSLLDGTLLCTMNGHKSVVSTLTVCNGVLYSGSWDGSIRLWSLSDHSLLTVLGEDNSGVVSSVLSLSVDQHTLVASHENGSIKVWRDDVFMKSTQIHSGSIFAICMEGKWLFTGGWDQTVTLQELIGDEFQVDAVTIGSIPCGSVITAMLYRQGKLFVGCADRTVKYIKGSSLHYLNFYFTVL</sequence>
<dbReference type="PROSITE" id="PS50011">
    <property type="entry name" value="PROTEIN_KINASE_DOM"/>
    <property type="match status" value="1"/>
</dbReference>
<dbReference type="Gene3D" id="1.10.510.10">
    <property type="entry name" value="Transferase(Phosphotransferase) domain 1"/>
    <property type="match status" value="1"/>
</dbReference>
<protein>
    <submittedName>
        <fullName evidence="10">Uncharacterized protein</fullName>
    </submittedName>
</protein>
<dbReference type="SUPFAM" id="SSF50978">
    <property type="entry name" value="WD40 repeat-like"/>
    <property type="match status" value="1"/>
</dbReference>
<dbReference type="PROSITE" id="PS50294">
    <property type="entry name" value="WD_REPEATS_REGION"/>
    <property type="match status" value="1"/>
</dbReference>
<dbReference type="Pfam" id="PF13445">
    <property type="entry name" value="zf-RING_UBOX"/>
    <property type="match status" value="1"/>
</dbReference>
<keyword evidence="5" id="KW-0862">Zinc</keyword>
<evidence type="ECO:0000256" key="1">
    <source>
        <dbReference type="ARBA" id="ARBA00022574"/>
    </source>
</evidence>
<dbReference type="SUPFAM" id="SSF57850">
    <property type="entry name" value="RING/U-box"/>
    <property type="match status" value="1"/>
</dbReference>
<dbReference type="Pfam" id="PF00400">
    <property type="entry name" value="WD40"/>
    <property type="match status" value="4"/>
</dbReference>
<proteinExistence type="predicted"/>
<keyword evidence="2" id="KW-0479">Metal-binding</keyword>
<evidence type="ECO:0000313" key="10">
    <source>
        <dbReference type="EMBL" id="KAH7567936.1"/>
    </source>
</evidence>
<feature type="domain" description="RING-type" evidence="9">
    <location>
        <begin position="6"/>
        <end position="51"/>
    </location>
</feature>
<evidence type="ECO:0000256" key="6">
    <source>
        <dbReference type="PROSITE-ProRule" id="PRU00175"/>
    </source>
</evidence>
<evidence type="ECO:0000256" key="2">
    <source>
        <dbReference type="ARBA" id="ARBA00022723"/>
    </source>
</evidence>
<accession>A0ABQ8HU86</accession>
<name>A0ABQ8HU86_9ROSI</name>
<dbReference type="InterPro" id="IPR027370">
    <property type="entry name" value="Znf-RING_euk"/>
</dbReference>
<dbReference type="Gene3D" id="2.130.10.10">
    <property type="entry name" value="YVTN repeat-like/Quinoprotein amine dehydrogenase"/>
    <property type="match status" value="2"/>
</dbReference>
<organism evidence="10 11">
    <name type="scientific">Xanthoceras sorbifolium</name>
    <dbReference type="NCBI Taxonomy" id="99658"/>
    <lineage>
        <taxon>Eukaryota</taxon>
        <taxon>Viridiplantae</taxon>
        <taxon>Streptophyta</taxon>
        <taxon>Embryophyta</taxon>
        <taxon>Tracheophyta</taxon>
        <taxon>Spermatophyta</taxon>
        <taxon>Magnoliopsida</taxon>
        <taxon>eudicotyledons</taxon>
        <taxon>Gunneridae</taxon>
        <taxon>Pentapetalae</taxon>
        <taxon>rosids</taxon>
        <taxon>malvids</taxon>
        <taxon>Sapindales</taxon>
        <taxon>Sapindaceae</taxon>
        <taxon>Xanthoceroideae</taxon>
        <taxon>Xanthoceras</taxon>
    </lineage>
</organism>
<dbReference type="InterPro" id="IPR001680">
    <property type="entry name" value="WD40_rpt"/>
</dbReference>
<evidence type="ECO:0000256" key="7">
    <source>
        <dbReference type="PROSITE-ProRule" id="PRU00221"/>
    </source>
</evidence>
<gene>
    <name evidence="10" type="ORF">JRO89_XS07G0193400</name>
</gene>
<dbReference type="EMBL" id="JAFEMO010000007">
    <property type="protein sequence ID" value="KAH7567936.1"/>
    <property type="molecule type" value="Genomic_DNA"/>
</dbReference>
<keyword evidence="3" id="KW-0677">Repeat</keyword>
<dbReference type="SUPFAM" id="SSF56112">
    <property type="entry name" value="Protein kinase-like (PK-like)"/>
    <property type="match status" value="1"/>
</dbReference>
<dbReference type="InterPro" id="IPR001841">
    <property type="entry name" value="Znf_RING"/>
</dbReference>
<dbReference type="InterPro" id="IPR020472">
    <property type="entry name" value="WD40_PAC1"/>
</dbReference>
<evidence type="ECO:0000256" key="5">
    <source>
        <dbReference type="ARBA" id="ARBA00022833"/>
    </source>
</evidence>
<keyword evidence="4 6" id="KW-0863">Zinc-finger</keyword>
<feature type="repeat" description="WD" evidence="7">
    <location>
        <begin position="667"/>
        <end position="706"/>
    </location>
</feature>
<dbReference type="InterPro" id="IPR036322">
    <property type="entry name" value="WD40_repeat_dom_sf"/>
</dbReference>
<dbReference type="InterPro" id="IPR000719">
    <property type="entry name" value="Prot_kinase_dom"/>
</dbReference>
<comment type="caution">
    <text evidence="10">The sequence shown here is derived from an EMBL/GenBank/DDBJ whole genome shotgun (WGS) entry which is preliminary data.</text>
</comment>
<dbReference type="PROSITE" id="PS50089">
    <property type="entry name" value="ZF_RING_2"/>
    <property type="match status" value="1"/>
</dbReference>
<dbReference type="InterPro" id="IPR013083">
    <property type="entry name" value="Znf_RING/FYVE/PHD"/>
</dbReference>
<feature type="domain" description="Protein kinase" evidence="8">
    <location>
        <begin position="122"/>
        <end position="455"/>
    </location>
</feature>
<dbReference type="SMART" id="SM00320">
    <property type="entry name" value="WD40"/>
    <property type="match status" value="6"/>
</dbReference>
<dbReference type="PANTHER" id="PTHR44489:SF11">
    <property type="entry name" value="WD REPEAT DOMAIN 86"/>
    <property type="match status" value="1"/>
</dbReference>
<dbReference type="Gene3D" id="3.30.40.10">
    <property type="entry name" value="Zinc/RING finger domain, C3HC4 (zinc finger)"/>
    <property type="match status" value="1"/>
</dbReference>
<evidence type="ECO:0000256" key="4">
    <source>
        <dbReference type="ARBA" id="ARBA00022771"/>
    </source>
</evidence>
<evidence type="ECO:0000256" key="3">
    <source>
        <dbReference type="ARBA" id="ARBA00022737"/>
    </source>
</evidence>
<evidence type="ECO:0000259" key="9">
    <source>
        <dbReference type="PROSITE" id="PS50089"/>
    </source>
</evidence>
<dbReference type="SMART" id="SM00184">
    <property type="entry name" value="RING"/>
    <property type="match status" value="1"/>
</dbReference>
<evidence type="ECO:0000313" key="11">
    <source>
        <dbReference type="Proteomes" id="UP000827721"/>
    </source>
</evidence>
<dbReference type="Proteomes" id="UP000827721">
    <property type="component" value="Unassembled WGS sequence"/>
</dbReference>
<dbReference type="InterPro" id="IPR015943">
    <property type="entry name" value="WD40/YVTN_repeat-like_dom_sf"/>
</dbReference>
<dbReference type="PROSITE" id="PS50082">
    <property type="entry name" value="WD_REPEATS_2"/>
    <property type="match status" value="1"/>
</dbReference>
<dbReference type="PRINTS" id="PR00320">
    <property type="entry name" value="GPROTEINBRPT"/>
</dbReference>
<reference evidence="10 11" key="1">
    <citation type="submission" date="2021-02" db="EMBL/GenBank/DDBJ databases">
        <title>Plant Genome Project.</title>
        <authorList>
            <person name="Zhang R.-G."/>
        </authorList>
    </citation>
    <scope>NUCLEOTIDE SEQUENCE [LARGE SCALE GENOMIC DNA]</scope>
    <source>
        <tissue evidence="10">Leaves</tissue>
    </source>
</reference>
<evidence type="ECO:0000259" key="8">
    <source>
        <dbReference type="PROSITE" id="PS50011"/>
    </source>
</evidence>
<keyword evidence="1 7" id="KW-0853">WD repeat</keyword>
<dbReference type="InterPro" id="IPR011009">
    <property type="entry name" value="Kinase-like_dom_sf"/>
</dbReference>
<keyword evidence="11" id="KW-1185">Reference proteome</keyword>
<dbReference type="InterPro" id="IPR044715">
    <property type="entry name" value="WDR86-like"/>
</dbReference>
<dbReference type="PANTHER" id="PTHR44489">
    <property type="match status" value="1"/>
</dbReference>